<gene>
    <name evidence="1" type="ORF">JJB74_14990</name>
</gene>
<evidence type="ECO:0000313" key="2">
    <source>
        <dbReference type="Proteomes" id="UP000622890"/>
    </source>
</evidence>
<comment type="caution">
    <text evidence="1">The sequence shown here is derived from an EMBL/GenBank/DDBJ whole genome shotgun (WGS) entry which is preliminary data.</text>
</comment>
<keyword evidence="2" id="KW-1185">Reference proteome</keyword>
<dbReference type="AlphaFoldDB" id="A0A934W8K3"/>
<reference evidence="1" key="1">
    <citation type="submission" date="2021-01" db="EMBL/GenBank/DDBJ databases">
        <title>Genome sequence of strain Noviherbaspirillum sp. DKR-6.</title>
        <authorList>
            <person name="Chaudhary D.K."/>
        </authorList>
    </citation>
    <scope>NUCLEOTIDE SEQUENCE</scope>
    <source>
        <strain evidence="1">DKR-6</strain>
    </source>
</reference>
<organism evidence="1 2">
    <name type="scientific">Noviherbaspirillum pedocola</name>
    <dbReference type="NCBI Taxonomy" id="2801341"/>
    <lineage>
        <taxon>Bacteria</taxon>
        <taxon>Pseudomonadati</taxon>
        <taxon>Pseudomonadota</taxon>
        <taxon>Betaproteobacteria</taxon>
        <taxon>Burkholderiales</taxon>
        <taxon>Oxalobacteraceae</taxon>
        <taxon>Noviherbaspirillum</taxon>
    </lineage>
</organism>
<proteinExistence type="predicted"/>
<dbReference type="Proteomes" id="UP000622890">
    <property type="component" value="Unassembled WGS sequence"/>
</dbReference>
<evidence type="ECO:0000313" key="1">
    <source>
        <dbReference type="EMBL" id="MBK4735924.1"/>
    </source>
</evidence>
<protein>
    <submittedName>
        <fullName evidence="1">Uncharacterized protein</fullName>
    </submittedName>
</protein>
<name>A0A934W8K3_9BURK</name>
<dbReference type="RefSeq" id="WP_200592834.1">
    <property type="nucleotide sequence ID" value="NZ_JAEPBG010000006.1"/>
</dbReference>
<sequence length="190" mass="20372">MLHLHATLRAPNELAAAIAHAERRLAGHVRTLATLLLQYAVDLPQQATMLMDERRHEIAALRDIEAGLKTRFAANGIDSLQVRSQLAAVREQIAPLAEESDDRYLAAHRIVVDCLSARAPADLLAMITRLPPESERFAENYACVMQEIEALCLRHAASLEQGMPAAAHSGGGGFLQGAAPVGEFAAAAPA</sequence>
<dbReference type="EMBL" id="JAEPBG010000006">
    <property type="protein sequence ID" value="MBK4735924.1"/>
    <property type="molecule type" value="Genomic_DNA"/>
</dbReference>
<accession>A0A934W8K3</accession>